<evidence type="ECO:0000256" key="9">
    <source>
        <dbReference type="ARBA" id="ARBA00048248"/>
    </source>
</evidence>
<dbReference type="EC" id="6.1.1.1" evidence="11"/>
<proteinExistence type="inferred from homology"/>
<keyword evidence="15" id="KW-1185">Reference proteome</keyword>
<dbReference type="InterPro" id="IPR036986">
    <property type="entry name" value="S4_RNA-bd_sf"/>
</dbReference>
<evidence type="ECO:0000256" key="12">
    <source>
        <dbReference type="PROSITE-ProRule" id="PRU00182"/>
    </source>
</evidence>
<dbReference type="SUPFAM" id="SSF55174">
    <property type="entry name" value="Alpha-L RNA-binding motif"/>
    <property type="match status" value="1"/>
</dbReference>
<dbReference type="SUPFAM" id="SSF52374">
    <property type="entry name" value="Nucleotidylyl transferase"/>
    <property type="match status" value="1"/>
</dbReference>
<dbReference type="Proteomes" id="UP000261284">
    <property type="component" value="Unassembled WGS sequence"/>
</dbReference>
<dbReference type="PROSITE" id="PS00178">
    <property type="entry name" value="AA_TRNA_LIGASE_I"/>
    <property type="match status" value="1"/>
</dbReference>
<keyword evidence="8 11" id="KW-0030">Aminoacyl-tRNA synthetase</keyword>
<dbReference type="CDD" id="cd00805">
    <property type="entry name" value="TyrRS_core"/>
    <property type="match status" value="1"/>
</dbReference>
<dbReference type="Pfam" id="PF22421">
    <property type="entry name" value="SYY_C-terminal"/>
    <property type="match status" value="1"/>
</dbReference>
<evidence type="ECO:0000256" key="2">
    <source>
        <dbReference type="ARBA" id="ARBA00022490"/>
    </source>
</evidence>
<dbReference type="GO" id="GO:0004831">
    <property type="term" value="F:tyrosine-tRNA ligase activity"/>
    <property type="evidence" value="ECO:0007669"/>
    <property type="project" value="UniProtKB-UniRule"/>
</dbReference>
<dbReference type="PROSITE" id="PS50889">
    <property type="entry name" value="S4"/>
    <property type="match status" value="1"/>
</dbReference>
<comment type="similarity">
    <text evidence="10 11">Belongs to the class-I aminoacyl-tRNA synthetase family. TyrS type 1 subfamily.</text>
</comment>
<dbReference type="PANTHER" id="PTHR11766:SF0">
    <property type="entry name" value="TYROSINE--TRNA LIGASE, MITOCHONDRIAL"/>
    <property type="match status" value="1"/>
</dbReference>
<dbReference type="FunFam" id="1.10.240.10:FF:000001">
    <property type="entry name" value="Tyrosine--tRNA ligase"/>
    <property type="match status" value="1"/>
</dbReference>
<feature type="domain" description="Tyrosine--tRNA ligase SYY-like C-terminal" evidence="13">
    <location>
        <begin position="355"/>
        <end position="422"/>
    </location>
</feature>
<dbReference type="Gene3D" id="3.10.290.10">
    <property type="entry name" value="RNA-binding S4 domain"/>
    <property type="match status" value="1"/>
</dbReference>
<dbReference type="GO" id="GO:0006437">
    <property type="term" value="P:tyrosyl-tRNA aminoacylation"/>
    <property type="evidence" value="ECO:0007669"/>
    <property type="project" value="UniProtKB-UniRule"/>
</dbReference>
<name>A0A3E1NL91_9BACT</name>
<feature type="binding site" evidence="11">
    <location>
        <position position="170"/>
    </location>
    <ligand>
        <name>L-tyrosine</name>
        <dbReference type="ChEBI" id="CHEBI:58315"/>
    </ligand>
</feature>
<dbReference type="AlphaFoldDB" id="A0A3E1NL91"/>
<dbReference type="CDD" id="cd00165">
    <property type="entry name" value="S4"/>
    <property type="match status" value="1"/>
</dbReference>
<dbReference type="InterPro" id="IPR024088">
    <property type="entry name" value="Tyr-tRNA-ligase_bac-type"/>
</dbReference>
<evidence type="ECO:0000259" key="13">
    <source>
        <dbReference type="Pfam" id="PF22421"/>
    </source>
</evidence>
<dbReference type="InterPro" id="IPR002305">
    <property type="entry name" value="aa-tRNA-synth_Ic"/>
</dbReference>
<protein>
    <recommendedName>
        <fullName evidence="11">Tyrosine--tRNA ligase</fullName>
        <ecNumber evidence="11">6.1.1.1</ecNumber>
    </recommendedName>
    <alternativeName>
        <fullName evidence="11">Tyrosyl-tRNA synthetase</fullName>
        <shortName evidence="11">TyrRS</shortName>
    </alternativeName>
</protein>
<dbReference type="Gene3D" id="1.10.240.10">
    <property type="entry name" value="Tyrosyl-Transfer RNA Synthetase"/>
    <property type="match status" value="1"/>
</dbReference>
<evidence type="ECO:0000256" key="3">
    <source>
        <dbReference type="ARBA" id="ARBA00022598"/>
    </source>
</evidence>
<dbReference type="FunFam" id="3.40.50.620:FF:000008">
    <property type="entry name" value="Tyrosine--tRNA ligase"/>
    <property type="match status" value="1"/>
</dbReference>
<evidence type="ECO:0000256" key="10">
    <source>
        <dbReference type="ARBA" id="ARBA00060965"/>
    </source>
</evidence>
<dbReference type="GO" id="GO:0005829">
    <property type="term" value="C:cytosol"/>
    <property type="evidence" value="ECO:0007669"/>
    <property type="project" value="TreeGrafter"/>
</dbReference>
<comment type="catalytic activity">
    <reaction evidence="9 11">
        <text>tRNA(Tyr) + L-tyrosine + ATP = L-tyrosyl-tRNA(Tyr) + AMP + diphosphate + H(+)</text>
        <dbReference type="Rhea" id="RHEA:10220"/>
        <dbReference type="Rhea" id="RHEA-COMP:9706"/>
        <dbReference type="Rhea" id="RHEA-COMP:9707"/>
        <dbReference type="ChEBI" id="CHEBI:15378"/>
        <dbReference type="ChEBI" id="CHEBI:30616"/>
        <dbReference type="ChEBI" id="CHEBI:33019"/>
        <dbReference type="ChEBI" id="CHEBI:58315"/>
        <dbReference type="ChEBI" id="CHEBI:78442"/>
        <dbReference type="ChEBI" id="CHEBI:78536"/>
        <dbReference type="ChEBI" id="CHEBI:456215"/>
        <dbReference type="EC" id="6.1.1.1"/>
    </reaction>
</comment>
<dbReference type="GO" id="GO:0005524">
    <property type="term" value="F:ATP binding"/>
    <property type="evidence" value="ECO:0007669"/>
    <property type="project" value="UniProtKB-UniRule"/>
</dbReference>
<keyword evidence="7 11" id="KW-0648">Protein biosynthesis</keyword>
<accession>A0A3E1NL91</accession>
<evidence type="ECO:0000256" key="8">
    <source>
        <dbReference type="ARBA" id="ARBA00023146"/>
    </source>
</evidence>
<dbReference type="HAMAP" id="MF_02006">
    <property type="entry name" value="Tyr_tRNA_synth_type1"/>
    <property type="match status" value="1"/>
</dbReference>
<feature type="short sequence motif" description="'KMSKS' region" evidence="11">
    <location>
        <begin position="230"/>
        <end position="234"/>
    </location>
</feature>
<dbReference type="InterPro" id="IPR001412">
    <property type="entry name" value="aa-tRNA-synth_I_CS"/>
</dbReference>
<keyword evidence="6 12" id="KW-0694">RNA-binding</keyword>
<dbReference type="GO" id="GO:0042803">
    <property type="term" value="F:protein homodimerization activity"/>
    <property type="evidence" value="ECO:0007669"/>
    <property type="project" value="UniProtKB-ARBA"/>
</dbReference>
<reference evidence="14 15" key="1">
    <citation type="submission" date="2018-08" db="EMBL/GenBank/DDBJ databases">
        <title>Chitinophagaceae sp. K23C18032701, a novel bacterium isolated from forest soil.</title>
        <authorList>
            <person name="Wang C."/>
        </authorList>
    </citation>
    <scope>NUCLEOTIDE SEQUENCE [LARGE SCALE GENOMIC DNA]</scope>
    <source>
        <strain evidence="14 15">K23C18032701</strain>
    </source>
</reference>
<dbReference type="InterPro" id="IPR054608">
    <property type="entry name" value="SYY-like_C"/>
</dbReference>
<evidence type="ECO:0000256" key="6">
    <source>
        <dbReference type="ARBA" id="ARBA00022884"/>
    </source>
</evidence>
<evidence type="ECO:0000313" key="14">
    <source>
        <dbReference type="EMBL" id="RFM28683.1"/>
    </source>
</evidence>
<evidence type="ECO:0000256" key="1">
    <source>
        <dbReference type="ARBA" id="ARBA00004496"/>
    </source>
</evidence>
<dbReference type="RefSeq" id="WP_116846672.1">
    <property type="nucleotide sequence ID" value="NZ_QTJU01000002.1"/>
</dbReference>
<comment type="subcellular location">
    <subcellularLocation>
        <location evidence="1 11">Cytoplasm</location>
    </subcellularLocation>
</comment>
<dbReference type="InterPro" id="IPR002307">
    <property type="entry name" value="Tyr-tRNA-ligase"/>
</dbReference>
<evidence type="ECO:0000313" key="15">
    <source>
        <dbReference type="Proteomes" id="UP000261284"/>
    </source>
</evidence>
<feature type="binding site" evidence="11">
    <location>
        <position position="32"/>
    </location>
    <ligand>
        <name>L-tyrosine</name>
        <dbReference type="ChEBI" id="CHEBI:58315"/>
    </ligand>
</feature>
<gene>
    <name evidence="11" type="primary">tyrS</name>
    <name evidence="14" type="ORF">DXN05_07785</name>
</gene>
<dbReference type="InterPro" id="IPR024107">
    <property type="entry name" value="Tyr-tRNA-ligase_bac_1"/>
</dbReference>
<keyword evidence="2 11" id="KW-0963">Cytoplasm</keyword>
<dbReference type="PANTHER" id="PTHR11766">
    <property type="entry name" value="TYROSYL-TRNA SYNTHETASE"/>
    <property type="match status" value="1"/>
</dbReference>
<evidence type="ECO:0000256" key="4">
    <source>
        <dbReference type="ARBA" id="ARBA00022741"/>
    </source>
</evidence>
<organism evidence="14 15">
    <name type="scientific">Deminuibacter soli</name>
    <dbReference type="NCBI Taxonomy" id="2291815"/>
    <lineage>
        <taxon>Bacteria</taxon>
        <taxon>Pseudomonadati</taxon>
        <taxon>Bacteroidota</taxon>
        <taxon>Chitinophagia</taxon>
        <taxon>Chitinophagales</taxon>
        <taxon>Chitinophagaceae</taxon>
        <taxon>Deminuibacter</taxon>
    </lineage>
</organism>
<dbReference type="EMBL" id="QTJU01000002">
    <property type="protein sequence ID" value="RFM28683.1"/>
    <property type="molecule type" value="Genomic_DNA"/>
</dbReference>
<keyword evidence="5 11" id="KW-0067">ATP-binding</keyword>
<evidence type="ECO:0000256" key="7">
    <source>
        <dbReference type="ARBA" id="ARBA00022917"/>
    </source>
</evidence>
<dbReference type="PRINTS" id="PR01040">
    <property type="entry name" value="TRNASYNTHTYR"/>
</dbReference>
<comment type="caution">
    <text evidence="14">The sequence shown here is derived from an EMBL/GenBank/DDBJ whole genome shotgun (WGS) entry which is preliminary data.</text>
</comment>
<comment type="subunit">
    <text evidence="11">Homodimer.</text>
</comment>
<feature type="short sequence motif" description="'HIGH' region" evidence="11">
    <location>
        <begin position="37"/>
        <end position="46"/>
    </location>
</feature>
<keyword evidence="3 11" id="KW-0436">Ligase</keyword>
<comment type="function">
    <text evidence="11">Catalyzes the attachment of tyrosine to tRNA(Tyr) in a two-step reaction: tyrosine is first activated by ATP to form Tyr-AMP and then transferred to the acceptor end of tRNA(Tyr).</text>
</comment>
<dbReference type="Pfam" id="PF00579">
    <property type="entry name" value="tRNA-synt_1b"/>
    <property type="match status" value="1"/>
</dbReference>
<dbReference type="InterPro" id="IPR014729">
    <property type="entry name" value="Rossmann-like_a/b/a_fold"/>
</dbReference>
<dbReference type="GO" id="GO:0003723">
    <property type="term" value="F:RNA binding"/>
    <property type="evidence" value="ECO:0007669"/>
    <property type="project" value="UniProtKB-KW"/>
</dbReference>
<dbReference type="OrthoDB" id="9804243at2"/>
<keyword evidence="4 11" id="KW-0547">Nucleotide-binding</keyword>
<feature type="binding site" evidence="11">
    <location>
        <position position="233"/>
    </location>
    <ligand>
        <name>ATP</name>
        <dbReference type="ChEBI" id="CHEBI:30616"/>
    </ligand>
</feature>
<feature type="binding site" evidence="11">
    <location>
        <position position="174"/>
    </location>
    <ligand>
        <name>L-tyrosine</name>
        <dbReference type="ChEBI" id="CHEBI:58315"/>
    </ligand>
</feature>
<evidence type="ECO:0000256" key="11">
    <source>
        <dbReference type="HAMAP-Rule" id="MF_02006"/>
    </source>
</evidence>
<dbReference type="NCBIfam" id="TIGR00234">
    <property type="entry name" value="tyrS"/>
    <property type="match status" value="1"/>
</dbReference>
<sequence>MNLIEELRWRGMIQDIMPGTEAQLQKEMTTGYIGFDPTADSLHIGNLVPIILLVHLQKAGHKPIALVGGATGMVGDPSGKSAERNLLDEATLNKNIAGVKAQLEKFLQFDPALPNAAVMTNNYDWFKTISFIEFLRDTGKHITVNYMMAKDSVKKRIEGETGISYTEFAYQLMQGYDFYWLYKNLNCKLQMGGSDQWGNMTTGTELVRRKANGEAFVFTCPLITKADGGKFGKSEAGNIWLDPSRTSPYNFYQFWLNATDADAEKWIKIFTFLDEPTISGVIAKHNEDAGARYLQKTLAKEVTVFIHGETGYNEALETTAKLFANQSAPAESLSVEDLEGMQGIVKFDFDISKLQEGIDVVSFLAETTIFPSKGEARKTVQGGGVSINRNKVSDIAEKVTADQLLHSKYLLVQKGKKNYYLVEFK</sequence>
<dbReference type="Gene3D" id="3.40.50.620">
    <property type="entry name" value="HUPs"/>
    <property type="match status" value="1"/>
</dbReference>
<evidence type="ECO:0000256" key="5">
    <source>
        <dbReference type="ARBA" id="ARBA00022840"/>
    </source>
</evidence>